<evidence type="ECO:0000256" key="4">
    <source>
        <dbReference type="ARBA" id="ARBA00023160"/>
    </source>
</evidence>
<dbReference type="PANTHER" id="PTHR13780:SF41">
    <property type="entry name" value="5'-AMP-ACTIVATED PROTEIN KINASE SUBUNIT GAMMA-1 ISOFORM X1"/>
    <property type="match status" value="1"/>
</dbReference>
<dbReference type="Pfam" id="PF08613">
    <property type="entry name" value="Cyclin"/>
    <property type="match status" value="1"/>
</dbReference>
<dbReference type="Pfam" id="PF00571">
    <property type="entry name" value="CBS"/>
    <property type="match status" value="3"/>
</dbReference>
<keyword evidence="2" id="KW-0677">Repeat</keyword>
<keyword evidence="4" id="KW-0275">Fatty acid biosynthesis</keyword>
<feature type="domain" description="CBS" evidence="7">
    <location>
        <begin position="541"/>
        <end position="599"/>
    </location>
</feature>
<keyword evidence="4" id="KW-0276">Fatty acid metabolism</keyword>
<keyword evidence="4" id="KW-0443">Lipid metabolism</keyword>
<dbReference type="PROSITE" id="PS51371">
    <property type="entry name" value="CBS"/>
    <property type="match status" value="3"/>
</dbReference>
<evidence type="ECO:0000313" key="9">
    <source>
        <dbReference type="Proteomes" id="UP000246464"/>
    </source>
</evidence>
<dbReference type="GO" id="GO:0005737">
    <property type="term" value="C:cytoplasm"/>
    <property type="evidence" value="ECO:0007669"/>
    <property type="project" value="TreeGrafter"/>
</dbReference>
<dbReference type="GO" id="GO:0031588">
    <property type="term" value="C:nucleotide-activated protein kinase complex"/>
    <property type="evidence" value="ECO:0007669"/>
    <property type="project" value="TreeGrafter"/>
</dbReference>
<keyword evidence="3 6" id="KW-0129">CBS domain</keyword>
<reference evidence="8 9" key="1">
    <citation type="submission" date="2017-12" db="EMBL/GenBank/DDBJ databases">
        <title>Integrating genomic resources of turbot (Scophthalmus maximus) in depth evaluation of genetic and physical mapping variation across individuals.</title>
        <authorList>
            <person name="Martinez P."/>
        </authorList>
    </citation>
    <scope>NUCLEOTIDE SEQUENCE [LARGE SCALE GENOMIC DNA]</scope>
</reference>
<evidence type="ECO:0000256" key="5">
    <source>
        <dbReference type="ARBA" id="ARBA00025878"/>
    </source>
</evidence>
<evidence type="ECO:0000313" key="8">
    <source>
        <dbReference type="EMBL" id="AWO95761.1"/>
    </source>
</evidence>
<dbReference type="GO" id="GO:0019901">
    <property type="term" value="F:protein kinase binding"/>
    <property type="evidence" value="ECO:0007669"/>
    <property type="project" value="InterPro"/>
</dbReference>
<evidence type="ECO:0000256" key="3">
    <source>
        <dbReference type="ARBA" id="ARBA00023122"/>
    </source>
</evidence>
<keyword evidence="9" id="KW-1185">Reference proteome</keyword>
<organism evidence="8 9">
    <name type="scientific">Scophthalmus maximus</name>
    <name type="common">Turbot</name>
    <name type="synonym">Psetta maxima</name>
    <dbReference type="NCBI Taxonomy" id="52904"/>
    <lineage>
        <taxon>Eukaryota</taxon>
        <taxon>Metazoa</taxon>
        <taxon>Chordata</taxon>
        <taxon>Craniata</taxon>
        <taxon>Vertebrata</taxon>
        <taxon>Euteleostomi</taxon>
        <taxon>Actinopterygii</taxon>
        <taxon>Neopterygii</taxon>
        <taxon>Teleostei</taxon>
        <taxon>Neoteleostei</taxon>
        <taxon>Acanthomorphata</taxon>
        <taxon>Carangaria</taxon>
        <taxon>Pleuronectiformes</taxon>
        <taxon>Pleuronectoidei</taxon>
        <taxon>Scophthalmidae</taxon>
        <taxon>Scophthalmus</taxon>
    </lineage>
</organism>
<dbReference type="CDD" id="cd20557">
    <property type="entry name" value="CYCLIN_ScPCL1-like"/>
    <property type="match status" value="1"/>
</dbReference>
<sequence length="750" mass="84096">MLNLADMDFDALFNEKTFQFSDFQEFTFLPGHQKLTERVKKRLYYGLDKDVSLDALSCPVTDIAVEIFQKSAPSPIRKLQKKYAAHVVREACISPCAMMLALVYIERLRHRNPEYLQKISSSDLFLISMMVASKYLYDEGEDEEVFNDEWGAAGKLDVQTVNNLEMNFLNAIEWSLFTEPVDFFDILSHLETSIAEQQGMKRGWFTYTDLCVLLEQSAWSQALTAIYQHFTKVSCMLGVVYLTSVAGLIVTSAVLHELSLLRVIQSPNASSTESIPAFLPTSNVDPEAPAATQRLPCRVLANDSLNRQTVAPEVGQHHRQSPPSASSQTSVLCLWGSLLASMGHIHPEALPGAETPQTWSAASLFCPGCLATLPPLHCGPKNTSALLTRGSPDHHQRHAPWLASGLLGAAEPNLNTRLGGFPALQMSVSEKKKAMQRKEADATVYMNFMKSHRCYDAIPTSCKLVIFDTKLQVTTAFFALVANGLRAAPLWDSKLQRFVGMLTITDFINILHCYYKSPLVQMCELESHKIETWRDVYIQCSNHSLISISPEASLFDAIYFLLKYKIHRLPVIDPESGNVLHILTHKRILKFLHIFGKKVPKPAFIRRQIRELGIGTFRNIATVQQTASLYEALSIFVDRRVSALPVVDERGKVVALYSRFDVINLAAQKSYNNLDMTMREVVRRRSCFVEGVIKCYPEESLETIIDRIVKAEVHRLVLVDRADVVRGIISLSDLLQAMVLTPAGIDALLP</sequence>
<name>A0A2U9AVX6_SCOMX</name>
<protein>
    <recommendedName>
        <fullName evidence="7">CBS domain-containing protein</fullName>
    </recommendedName>
</protein>
<comment type="subunit">
    <text evidence="5">AMPK is a heterotrimer of an alpha catalytic subunit (PRKAA1 or PRKAA2), a beta (PRKAB1 or PRKAB2) and a gamma non-catalytic subunits (PRKAG1, PRKAG2 or PRKAG3). Interacts with FNIP1 and FNIP2.</text>
</comment>
<dbReference type="AlphaFoldDB" id="A0A2U9AVX6"/>
<proteinExistence type="inferred from homology"/>
<accession>A0A2U9AVX6</accession>
<dbReference type="GO" id="GO:0006633">
    <property type="term" value="P:fatty acid biosynthetic process"/>
    <property type="evidence" value="ECO:0007669"/>
    <property type="project" value="UniProtKB-KW"/>
</dbReference>
<dbReference type="Proteomes" id="UP000246464">
    <property type="component" value="Chromosome 1"/>
</dbReference>
<comment type="similarity">
    <text evidence="1">Belongs to the 5'-AMP-activated protein kinase gamma subunit family.</text>
</comment>
<dbReference type="Gene3D" id="1.10.472.10">
    <property type="entry name" value="Cyclin-like"/>
    <property type="match status" value="1"/>
</dbReference>
<evidence type="ECO:0000259" key="7">
    <source>
        <dbReference type="PROSITE" id="PS51371"/>
    </source>
</evidence>
<evidence type="ECO:0000256" key="1">
    <source>
        <dbReference type="ARBA" id="ARBA00006750"/>
    </source>
</evidence>
<dbReference type="EMBL" id="CP026243">
    <property type="protein sequence ID" value="AWO95761.1"/>
    <property type="molecule type" value="Genomic_DNA"/>
</dbReference>
<feature type="domain" description="CBS" evidence="7">
    <location>
        <begin position="688"/>
        <end position="747"/>
    </location>
</feature>
<dbReference type="CDD" id="cd04641">
    <property type="entry name" value="CBS_euAMPK_gamma-like_repeat2"/>
    <property type="match status" value="1"/>
</dbReference>
<evidence type="ECO:0000256" key="6">
    <source>
        <dbReference type="PROSITE-ProRule" id="PRU00703"/>
    </source>
</evidence>
<dbReference type="CDD" id="cd04618">
    <property type="entry name" value="CBS_euAMPK_gamma-like_repeat1"/>
    <property type="match status" value="1"/>
</dbReference>
<dbReference type="Gene3D" id="3.10.580.10">
    <property type="entry name" value="CBS-domain"/>
    <property type="match status" value="2"/>
</dbReference>
<dbReference type="GO" id="GO:0005634">
    <property type="term" value="C:nucleus"/>
    <property type="evidence" value="ECO:0007669"/>
    <property type="project" value="TreeGrafter"/>
</dbReference>
<keyword evidence="4" id="KW-0444">Lipid biosynthesis</keyword>
<gene>
    <name evidence="8" type="ORF">SMAX5B_002405</name>
</gene>
<dbReference type="InterPro" id="IPR000644">
    <property type="entry name" value="CBS_dom"/>
</dbReference>
<dbReference type="InterPro" id="IPR013922">
    <property type="entry name" value="Cyclin_PHO80-like"/>
</dbReference>
<dbReference type="STRING" id="52904.ENSSMAP00000010421"/>
<dbReference type="InterPro" id="IPR046342">
    <property type="entry name" value="CBS_dom_sf"/>
</dbReference>
<feature type="domain" description="CBS" evidence="7">
    <location>
        <begin position="616"/>
        <end position="676"/>
    </location>
</feature>
<dbReference type="GO" id="GO:0019887">
    <property type="term" value="F:protein kinase regulator activity"/>
    <property type="evidence" value="ECO:0007669"/>
    <property type="project" value="TreeGrafter"/>
</dbReference>
<evidence type="ECO:0000256" key="2">
    <source>
        <dbReference type="ARBA" id="ARBA00022737"/>
    </source>
</evidence>
<dbReference type="PANTHER" id="PTHR13780">
    <property type="entry name" value="AMP-ACTIVATED PROTEIN KINASE, GAMMA REGULATORY SUBUNIT"/>
    <property type="match status" value="1"/>
</dbReference>
<dbReference type="SMART" id="SM00116">
    <property type="entry name" value="CBS"/>
    <property type="match status" value="4"/>
</dbReference>
<dbReference type="InterPro" id="IPR050511">
    <property type="entry name" value="AMPK_gamma/SDS23_families"/>
</dbReference>
<dbReference type="SUPFAM" id="SSF54631">
    <property type="entry name" value="CBS-domain pair"/>
    <property type="match status" value="2"/>
</dbReference>
<dbReference type="GO" id="GO:0016208">
    <property type="term" value="F:AMP binding"/>
    <property type="evidence" value="ECO:0007669"/>
    <property type="project" value="TreeGrafter"/>
</dbReference>